<sequence>MPATPLRLDLTGLLNAEARPPVVALSVPAQPRPRRKNRDQQPRPLPVRNARPLRKPGGVR</sequence>
<dbReference type="Proteomes" id="UP000676079">
    <property type="component" value="Chromosome"/>
</dbReference>
<evidence type="ECO:0000313" key="2">
    <source>
        <dbReference type="EMBL" id="QUX25019.1"/>
    </source>
</evidence>
<keyword evidence="3" id="KW-1185">Reference proteome</keyword>
<gene>
    <name evidence="2" type="ORF">KGD84_12585</name>
</gene>
<dbReference type="EMBL" id="CP074133">
    <property type="protein sequence ID" value="QUX25019.1"/>
    <property type="molecule type" value="Genomic_DNA"/>
</dbReference>
<dbReference type="RefSeq" id="WP_220560500.1">
    <property type="nucleotide sequence ID" value="NZ_CP074133.1"/>
</dbReference>
<feature type="region of interest" description="Disordered" evidence="1">
    <location>
        <begin position="24"/>
        <end position="60"/>
    </location>
</feature>
<organism evidence="2 3">
    <name type="scientific">Nocardiopsis changdeensis</name>
    <dbReference type="NCBI Taxonomy" id="2831969"/>
    <lineage>
        <taxon>Bacteria</taxon>
        <taxon>Bacillati</taxon>
        <taxon>Actinomycetota</taxon>
        <taxon>Actinomycetes</taxon>
        <taxon>Streptosporangiales</taxon>
        <taxon>Nocardiopsidaceae</taxon>
        <taxon>Nocardiopsis</taxon>
    </lineage>
</organism>
<accession>A0ABX8BUY5</accession>
<evidence type="ECO:0000256" key="1">
    <source>
        <dbReference type="SAM" id="MobiDB-lite"/>
    </source>
</evidence>
<reference evidence="2 3" key="1">
    <citation type="submission" date="2021-05" db="EMBL/GenBank/DDBJ databases">
        <title>Direct Submission.</title>
        <authorList>
            <person name="Li K."/>
            <person name="Gao J."/>
        </authorList>
    </citation>
    <scope>NUCLEOTIDE SEQUENCE [LARGE SCALE GENOMIC DNA]</scope>
    <source>
        <strain evidence="2 3">Mg02</strain>
    </source>
</reference>
<evidence type="ECO:0000313" key="3">
    <source>
        <dbReference type="Proteomes" id="UP000676079"/>
    </source>
</evidence>
<proteinExistence type="predicted"/>
<name>A0ABX8BUY5_9ACTN</name>
<protein>
    <submittedName>
        <fullName evidence="2">Uncharacterized protein</fullName>
    </submittedName>
</protein>